<reference evidence="1" key="1">
    <citation type="submission" date="2015-04" db="EMBL/GenBank/DDBJ databases">
        <title>The genome sequence of the plant pathogenic Rhizarian Plasmodiophora brassicae reveals insights in its biotrophic life cycle and the origin of chitin synthesis.</title>
        <authorList>
            <person name="Schwelm A."/>
            <person name="Fogelqvist J."/>
            <person name="Knaust A."/>
            <person name="Julke S."/>
            <person name="Lilja T."/>
            <person name="Dhandapani V."/>
            <person name="Bonilla-Rosso G."/>
            <person name="Karlsson M."/>
            <person name="Shevchenko A."/>
            <person name="Choi S.R."/>
            <person name="Kim H.G."/>
            <person name="Park J.Y."/>
            <person name="Lim Y.P."/>
            <person name="Ludwig-Muller J."/>
            <person name="Dixelius C."/>
        </authorList>
    </citation>
    <scope>NUCLEOTIDE SEQUENCE</scope>
    <source>
        <tissue evidence="1">Potato root galls</tissue>
    </source>
</reference>
<name>A0A0H5QJ90_9EUKA</name>
<evidence type="ECO:0000313" key="1">
    <source>
        <dbReference type="EMBL" id="CRZ02073.1"/>
    </source>
</evidence>
<proteinExistence type="predicted"/>
<dbReference type="AlphaFoldDB" id="A0A0H5QJ90"/>
<sequence length="329" mass="35091">MPALLPLNFFSLLSRFSRCSSIACIILSEVLMLCVCVLFADPRRGSSKSHVFSFSVDSVTVRLILSTLCTHFYVVNHPRQLRSLLVASPAWSQLINALHGVLSCQNPSLSLQSSILISLVHSVSRATILETGLSTQFNIIQDAIISLRSAPTHVGLLTDVLIGLAQCPGPICVEKTFPLIMSSMDAVMASVDDASYVSGLLVLCLTLAESHLPLVDLQGSHTLLRLCVDVVRHVSVPVASLLASGNVHSIDHGSRDISNLLALLHQFTAKDFFDIGPDSSADVGVEAAFAGMCALLSAMSADTLIHFPDICTGIYDLLSSLIITAPGNV</sequence>
<dbReference type="EMBL" id="HACM01001631">
    <property type="protein sequence ID" value="CRZ02073.1"/>
    <property type="molecule type" value="Transcribed_RNA"/>
</dbReference>
<accession>A0A0H5QJ90</accession>
<protein>
    <submittedName>
        <fullName evidence="1">Uncharacterized protein</fullName>
    </submittedName>
</protein>
<organism evidence="1">
    <name type="scientific">Spongospora subterranea</name>
    <dbReference type="NCBI Taxonomy" id="70186"/>
    <lineage>
        <taxon>Eukaryota</taxon>
        <taxon>Sar</taxon>
        <taxon>Rhizaria</taxon>
        <taxon>Endomyxa</taxon>
        <taxon>Phytomyxea</taxon>
        <taxon>Plasmodiophorida</taxon>
        <taxon>Plasmodiophoridae</taxon>
        <taxon>Spongospora</taxon>
    </lineage>
</organism>